<feature type="compositionally biased region" description="Basic and acidic residues" evidence="1">
    <location>
        <begin position="76"/>
        <end position="86"/>
    </location>
</feature>
<feature type="compositionally biased region" description="Basic and acidic residues" evidence="1">
    <location>
        <begin position="218"/>
        <end position="230"/>
    </location>
</feature>
<dbReference type="AlphaFoldDB" id="A0A559MC17"/>
<gene>
    <name evidence="2" type="ORF">LAWI1_G005737</name>
</gene>
<evidence type="ECO:0000313" key="2">
    <source>
        <dbReference type="EMBL" id="TVY90524.1"/>
    </source>
</evidence>
<accession>A0A559MC17</accession>
<protein>
    <recommendedName>
        <fullName evidence="4">Period circadian protein</fullName>
    </recommendedName>
</protein>
<dbReference type="PANTHER" id="PTHR39606:SF1">
    <property type="entry name" value="CELL SURFACE PROTEIN"/>
    <property type="match status" value="1"/>
</dbReference>
<sequence length="343" mass="34189">MSGAINKVKDALHLNKDETTTSTTGTTGTHTAGTHTAGTHTAGTHTAGTHTTGTHTGVPEGTAGPHGSRVANAADPRIDSDLDSTRHTGTGAGVGHTGTTHTTHTTGAHTGTGIGSSNHGSTTVGPHSSDTANKLDPRVDSDLSKTHNTTGTHTTHGTTGLTGSHNTAGTHTTHGTTGHTGLDGTHAGNTSGTHTGTTGGISHSTNAGPHNSNLANKADPRVDSDLDGKGNRHGAATGASAGVFGASGSHATAGSGTAQNTAGPHNSDTLNKVDPRVDSDRDGSKTFGGNKTHAGTATTHRDVHDASQVPPSVFAAHQGEADISDDRTRRHSVVSHQEKLSGV</sequence>
<feature type="compositionally biased region" description="Low complexity" evidence="1">
    <location>
        <begin position="97"/>
        <end position="111"/>
    </location>
</feature>
<dbReference type="PANTHER" id="PTHR39606">
    <property type="entry name" value="SURFACE PROTEIN, PUTATIVE-RELATED"/>
    <property type="match status" value="1"/>
</dbReference>
<feature type="compositionally biased region" description="Basic and acidic residues" evidence="1">
    <location>
        <begin position="133"/>
        <end position="145"/>
    </location>
</feature>
<evidence type="ECO:0000256" key="1">
    <source>
        <dbReference type="SAM" id="MobiDB-lite"/>
    </source>
</evidence>
<feature type="compositionally biased region" description="Polar residues" evidence="1">
    <location>
        <begin position="259"/>
        <end position="270"/>
    </location>
</feature>
<reference evidence="2 3" key="1">
    <citation type="submission" date="2018-05" db="EMBL/GenBank/DDBJ databases">
        <title>Genome sequencing and assembly of the regulated plant pathogen Lachnellula willkommii and related sister species for the development of diagnostic species identification markers.</title>
        <authorList>
            <person name="Giroux E."/>
            <person name="Bilodeau G."/>
        </authorList>
    </citation>
    <scope>NUCLEOTIDE SEQUENCE [LARGE SCALE GENOMIC DNA]</scope>
    <source>
        <strain evidence="2 3">CBS 172.35</strain>
    </source>
</reference>
<feature type="compositionally biased region" description="Low complexity" evidence="1">
    <location>
        <begin position="146"/>
        <end position="205"/>
    </location>
</feature>
<evidence type="ECO:0000313" key="3">
    <source>
        <dbReference type="Proteomes" id="UP000315522"/>
    </source>
</evidence>
<feature type="compositionally biased region" description="Polar residues" evidence="1">
    <location>
        <begin position="206"/>
        <end position="215"/>
    </location>
</feature>
<feature type="compositionally biased region" description="Basic and acidic residues" evidence="1">
    <location>
        <begin position="271"/>
        <end position="284"/>
    </location>
</feature>
<proteinExistence type="predicted"/>
<feature type="region of interest" description="Disordered" evidence="1">
    <location>
        <begin position="1"/>
        <end position="343"/>
    </location>
</feature>
<name>A0A559MC17_9HELO</name>
<evidence type="ECO:0008006" key="4">
    <source>
        <dbReference type="Google" id="ProtNLM"/>
    </source>
</evidence>
<feature type="compositionally biased region" description="Polar residues" evidence="1">
    <location>
        <begin position="287"/>
        <end position="298"/>
    </location>
</feature>
<dbReference type="EMBL" id="QGML01000832">
    <property type="protein sequence ID" value="TVY90524.1"/>
    <property type="molecule type" value="Genomic_DNA"/>
</dbReference>
<feature type="compositionally biased region" description="Low complexity" evidence="1">
    <location>
        <begin position="20"/>
        <end position="57"/>
    </location>
</feature>
<keyword evidence="3" id="KW-1185">Reference proteome</keyword>
<organism evidence="2 3">
    <name type="scientific">Lachnellula willkommii</name>
    <dbReference type="NCBI Taxonomy" id="215461"/>
    <lineage>
        <taxon>Eukaryota</taxon>
        <taxon>Fungi</taxon>
        <taxon>Dikarya</taxon>
        <taxon>Ascomycota</taxon>
        <taxon>Pezizomycotina</taxon>
        <taxon>Leotiomycetes</taxon>
        <taxon>Helotiales</taxon>
        <taxon>Lachnaceae</taxon>
        <taxon>Lachnellula</taxon>
    </lineage>
</organism>
<comment type="caution">
    <text evidence="2">The sequence shown here is derived from an EMBL/GenBank/DDBJ whole genome shotgun (WGS) entry which is preliminary data.</text>
</comment>
<feature type="compositionally biased region" description="Basic and acidic residues" evidence="1">
    <location>
        <begin position="7"/>
        <end position="19"/>
    </location>
</feature>
<feature type="compositionally biased region" description="Low complexity" evidence="1">
    <location>
        <begin position="234"/>
        <end position="258"/>
    </location>
</feature>
<feature type="compositionally biased region" description="Polar residues" evidence="1">
    <location>
        <begin position="115"/>
        <end position="132"/>
    </location>
</feature>
<dbReference type="Proteomes" id="UP000315522">
    <property type="component" value="Unassembled WGS sequence"/>
</dbReference>